<dbReference type="RefSeq" id="WP_014459328.1">
    <property type="nucleotide sequence ID" value="NC_017138.1"/>
</dbReference>
<dbReference type="CDD" id="cd00118">
    <property type="entry name" value="LysM"/>
    <property type="match status" value="1"/>
</dbReference>
<dbReference type="PROSITE" id="PS51782">
    <property type="entry name" value="LYSM"/>
    <property type="match status" value="1"/>
</dbReference>
<dbReference type="InterPro" id="IPR018392">
    <property type="entry name" value="LysM"/>
</dbReference>
<sequence length="45" mass="4863">MLLAGDTFYSIAKKYSMTVQQLQDANPGVDPANLQIGQQIIIPAV</sequence>
<dbReference type="Gene3D" id="3.10.350.10">
    <property type="entry name" value="LysM domain"/>
    <property type="match status" value="1"/>
</dbReference>
<dbReference type="SMART" id="SM00257">
    <property type="entry name" value="LysM"/>
    <property type="match status" value="1"/>
</dbReference>
<dbReference type="EMBL" id="CP003017">
    <property type="protein sequence ID" value="AEN88915.1"/>
    <property type="molecule type" value="Genomic_DNA"/>
</dbReference>
<dbReference type="AlphaFoldDB" id="A0A8D3WY21"/>
<dbReference type="Proteomes" id="UP000001283">
    <property type="component" value="Chromosome"/>
</dbReference>
<dbReference type="SUPFAM" id="SSF54106">
    <property type="entry name" value="LysM domain"/>
    <property type="match status" value="1"/>
</dbReference>
<dbReference type="InterPro" id="IPR036779">
    <property type="entry name" value="LysM_dom_sf"/>
</dbReference>
<name>A0A8D3WY21_PRIMW</name>
<dbReference type="KEGG" id="bmh:BMWSH_2033"/>
<organism evidence="2 3">
    <name type="scientific">Priestia megaterium (strain WSH-002)</name>
    <name type="common">Bacillus megaterium</name>
    <dbReference type="NCBI Taxonomy" id="1006007"/>
    <lineage>
        <taxon>Bacteria</taxon>
        <taxon>Bacillati</taxon>
        <taxon>Bacillota</taxon>
        <taxon>Bacilli</taxon>
        <taxon>Bacillales</taxon>
        <taxon>Bacillaceae</taxon>
        <taxon>Priestia</taxon>
    </lineage>
</organism>
<feature type="domain" description="LysM" evidence="1">
    <location>
        <begin position="1"/>
        <end position="42"/>
    </location>
</feature>
<proteinExistence type="predicted"/>
<accession>A0A8D3WY21</accession>
<evidence type="ECO:0000313" key="3">
    <source>
        <dbReference type="Proteomes" id="UP000001283"/>
    </source>
</evidence>
<gene>
    <name evidence="2" type="ORF">BMWSH_2033</name>
</gene>
<protein>
    <submittedName>
        <fullName evidence="2">Gamma-D-glutamyl-L-diamino acid endopeptidase I</fullName>
    </submittedName>
</protein>
<dbReference type="Pfam" id="PF01476">
    <property type="entry name" value="LysM"/>
    <property type="match status" value="1"/>
</dbReference>
<evidence type="ECO:0000259" key="1">
    <source>
        <dbReference type="PROSITE" id="PS51782"/>
    </source>
</evidence>
<evidence type="ECO:0000313" key="2">
    <source>
        <dbReference type="EMBL" id="AEN88915.1"/>
    </source>
</evidence>
<reference evidence="2 3" key="1">
    <citation type="journal article" date="2011" name="J. Bacteriol.">
        <title>Complete genome sequence of the industrial strain Bacillus megaterium WSH-002.</title>
        <authorList>
            <person name="Liu L."/>
            <person name="Li Y."/>
            <person name="Zhang J."/>
            <person name="Zou W."/>
            <person name="Zhou Z."/>
            <person name="Liu J."/>
            <person name="Li X."/>
            <person name="Wang L."/>
            <person name="Chen J."/>
        </authorList>
    </citation>
    <scope>NUCLEOTIDE SEQUENCE [LARGE SCALE GENOMIC DNA]</scope>
    <source>
        <strain evidence="2 3">WSH-002</strain>
    </source>
</reference>